<keyword evidence="6" id="KW-0906">Nuclear pore complex</keyword>
<keyword evidence="14" id="KW-1185">Reference proteome</keyword>
<dbReference type="Pfam" id="PF10487">
    <property type="entry name" value="Nup188_N"/>
    <property type="match status" value="1"/>
</dbReference>
<keyword evidence="2" id="KW-0813">Transport</keyword>
<keyword evidence="3" id="KW-0509">mRNA transport</keyword>
<dbReference type="InterPro" id="IPR044840">
    <property type="entry name" value="Nup188"/>
</dbReference>
<dbReference type="OrthoDB" id="102511at2759"/>
<keyword evidence="5" id="KW-0811">Translocation</keyword>
<feature type="domain" description="Nucleoporin Nup188 N-terminal subdomain III" evidence="12">
    <location>
        <begin position="993"/>
        <end position="1179"/>
    </location>
</feature>
<comment type="caution">
    <text evidence="13">The sequence shown here is derived from an EMBL/GenBank/DDBJ whole genome shotgun (WGS) entry which is preliminary data.</text>
</comment>
<reference evidence="13 14" key="1">
    <citation type="submission" date="2018-05" db="EMBL/GenBank/DDBJ databases">
        <title>Whole genome sequencing for identification of molecular markers to develop diagnostic detection tools for the regulated plant pathogen Lachnellula willkommii.</title>
        <authorList>
            <person name="Giroux E."/>
            <person name="Bilodeau G."/>
        </authorList>
    </citation>
    <scope>NUCLEOTIDE SEQUENCE [LARGE SCALE GENOMIC DNA]</scope>
    <source>
        <strain evidence="13 14">CBS 203.66</strain>
    </source>
</reference>
<comment type="subcellular location">
    <subcellularLocation>
        <location evidence="1">Nucleus</location>
        <location evidence="1">Nuclear pore complex</location>
    </subcellularLocation>
</comment>
<evidence type="ECO:0000256" key="2">
    <source>
        <dbReference type="ARBA" id="ARBA00022448"/>
    </source>
</evidence>
<feature type="domain" description="Nucleoporin Nup188 N-terminal subdomain III" evidence="12">
    <location>
        <begin position="698"/>
        <end position="978"/>
    </location>
</feature>
<evidence type="ECO:0000256" key="1">
    <source>
        <dbReference type="ARBA" id="ARBA00004567"/>
    </source>
</evidence>
<evidence type="ECO:0000256" key="5">
    <source>
        <dbReference type="ARBA" id="ARBA00023010"/>
    </source>
</evidence>
<evidence type="ECO:0000256" key="8">
    <source>
        <dbReference type="ARBA" id="ARBA00038387"/>
    </source>
</evidence>
<dbReference type="EMBL" id="QGMF01000471">
    <property type="protein sequence ID" value="TVY15646.1"/>
    <property type="molecule type" value="Genomic_DNA"/>
</dbReference>
<gene>
    <name evidence="13" type="primary">NUP188</name>
    <name evidence="13" type="ORF">LARI1_G005691</name>
</gene>
<evidence type="ECO:0000256" key="9">
    <source>
        <dbReference type="ARBA" id="ARBA00040174"/>
    </source>
</evidence>
<evidence type="ECO:0000259" key="11">
    <source>
        <dbReference type="Pfam" id="PF18378"/>
    </source>
</evidence>
<evidence type="ECO:0000256" key="7">
    <source>
        <dbReference type="ARBA" id="ARBA00023242"/>
    </source>
</evidence>
<dbReference type="Pfam" id="PF21094">
    <property type="entry name" value="Nup188_SH3-like"/>
    <property type="match status" value="1"/>
</dbReference>
<dbReference type="Pfam" id="PF18378">
    <property type="entry name" value="Nup188_C"/>
    <property type="match status" value="1"/>
</dbReference>
<evidence type="ECO:0000259" key="12">
    <source>
        <dbReference type="Pfam" id="PF21093"/>
    </source>
</evidence>
<keyword evidence="7" id="KW-0539">Nucleus</keyword>
<dbReference type="GO" id="GO:0006606">
    <property type="term" value="P:protein import into nucleus"/>
    <property type="evidence" value="ECO:0007669"/>
    <property type="project" value="TreeGrafter"/>
</dbReference>
<dbReference type="Gene3D" id="1.25.10.70">
    <property type="match status" value="1"/>
</dbReference>
<protein>
    <recommendedName>
        <fullName evidence="9">Nucleoporin NUP188</fullName>
    </recommendedName>
</protein>
<evidence type="ECO:0000259" key="10">
    <source>
        <dbReference type="Pfam" id="PF10487"/>
    </source>
</evidence>
<evidence type="ECO:0000256" key="4">
    <source>
        <dbReference type="ARBA" id="ARBA00022927"/>
    </source>
</evidence>
<accession>A0A8T9B858</accession>
<organism evidence="13 14">
    <name type="scientific">Lachnellula arida</name>
    <dbReference type="NCBI Taxonomy" id="1316785"/>
    <lineage>
        <taxon>Eukaryota</taxon>
        <taxon>Fungi</taxon>
        <taxon>Dikarya</taxon>
        <taxon>Ascomycota</taxon>
        <taxon>Pezizomycotina</taxon>
        <taxon>Leotiomycetes</taxon>
        <taxon>Helotiales</taxon>
        <taxon>Lachnaceae</taxon>
        <taxon>Lachnellula</taxon>
    </lineage>
</organism>
<keyword evidence="4" id="KW-0653">Protein transport</keyword>
<proteinExistence type="inferred from homology"/>
<dbReference type="GO" id="GO:0006405">
    <property type="term" value="P:RNA export from nucleus"/>
    <property type="evidence" value="ECO:0007669"/>
    <property type="project" value="TreeGrafter"/>
</dbReference>
<dbReference type="Pfam" id="PF21093">
    <property type="entry name" value="Nup188_N-subdom_III"/>
    <property type="match status" value="2"/>
</dbReference>
<name>A0A8T9B858_9HELO</name>
<dbReference type="PANTHER" id="PTHR31431">
    <property type="entry name" value="NUCLEOPORIN NUP188 HOMOLOG"/>
    <property type="match status" value="1"/>
</dbReference>
<evidence type="ECO:0000313" key="13">
    <source>
        <dbReference type="EMBL" id="TVY15646.1"/>
    </source>
</evidence>
<dbReference type="InterPro" id="IPR018864">
    <property type="entry name" value="Nucleoporin_Nup188_N"/>
</dbReference>
<evidence type="ECO:0000256" key="3">
    <source>
        <dbReference type="ARBA" id="ARBA00022816"/>
    </source>
</evidence>
<dbReference type="GO" id="GO:0051028">
    <property type="term" value="P:mRNA transport"/>
    <property type="evidence" value="ECO:0007669"/>
    <property type="project" value="UniProtKB-KW"/>
</dbReference>
<dbReference type="InterPro" id="IPR041634">
    <property type="entry name" value="Nup188_C"/>
</dbReference>
<feature type="domain" description="Nuclear pore protein Nup188 C-terminal" evidence="11">
    <location>
        <begin position="1485"/>
        <end position="1851"/>
    </location>
</feature>
<feature type="domain" description="Nucleoporin Nup188 N-terminal" evidence="10">
    <location>
        <begin position="96"/>
        <end position="416"/>
    </location>
</feature>
<dbReference type="Proteomes" id="UP000469559">
    <property type="component" value="Unassembled WGS sequence"/>
</dbReference>
<dbReference type="PANTHER" id="PTHR31431:SF1">
    <property type="entry name" value="NUCLEOPORIN NUP188"/>
    <property type="match status" value="1"/>
</dbReference>
<sequence>MVPLPASSYFPPLDQCLTGEQLLISWRTVSSAIEGSGGAEEPAIQRFLADPAVLRLLSRPFDAFPPHSQQTKAAFETKSSAINVTPSSNLRFDIKQVKEDALWLSEKAQIDETSALRVVVVECQSRAAARLSAPFSEDELTNIRETAGNSTSPVTLSLASRGRDGADIQAEFDTEDHRRQRVFTAYLSERRHLLKCVELLLSAFVSYTKAIPENSNSKGKGVRAALTWLESYGQALATEVGQLDEFVLQCFKAIEKNLRNISSGSGWPALEIQWIRNQLTEATHTMEIVFQTVSLIEEVSSSDVVLEWLTFMRSYDFLDGFDPEEPSIQILLPPLRCAASMVSLCILNVGSALDFLYEYDPRTSGALISSDSSTKSRFLLNTNTLVAIHQILVDAADKRCVAAGPVLVAWSLILKTLHGRVDANTAAQIDERESRIFDHESSIATDATLASDPYESVVKDIMKTETPNENPIKNPIEYLILTATDDCRALESLNEFALRLGSTSEAFFSRRTGGMMRILILDLMKCSRISGLEYQAEVLEPLLSSLSGGQNYWDLVNSKELNCAFDPVATFLEDPELLATFLEPARSRYPYESLPFLRIIHAISTCSSCLSKPKSALTILEAIQTFTYQLPDGFVDYETTQEEDNNNNVLLKRAVNLFAPRPRSMPSSRSSALTLVDKDFCVSAGTLGRMLSDSPRIVFWFHQYSGLKYFGKLLETFLTASDLVDATTNFGIDRDSTVEVIDILASLLLSTSNSSVTNSNFRDDARHVLESASSGLDRNRDIITVIFDIFEEELQRQSNVSGSDVPLGVLVSCVHFIHALIPISPDRVWPLLSRSGLLGVARGEGTLSTIVEGVELVSGRYDFLISCARLYEALVEDIASNAIRRRSGVKASARFTDHEEVGTGVPDFILSKIILSFSRYLIDVLESSFSWKFVTENDRRLLTWTLSTTLNKVLEYVFGIEAAADPVQNIDDILTTEAVDFPSKSADKASKAASKLASRITGILIPSASHIVDSFLASSSNSLRFQPLLVSCLDGLSTPDSNTFLNEATLWKAQVTSVLIFSKTLLRVSNYLNRPVSQLENSIFKIAPLIARLYAVDKLYRKDVVALFEALIITANNGSEPPSLLGHLGQYAAKNFLRVLSDLDRPLTRDATATAIWHFFSMIVSNKQQWFANYLLTGKTPRDAVGSKPSNGDSPALDKPLLTVALETLSSIQDIPNKSVVLPILEFVSLSQNFWPWTVYESPKHGGFIKAILEYVGSLPPLQPSTKLEGSINACLQTKVLAYIAELLAMHLFHSRQTGTPSSMGNLYDTLQHYFRFAVGVPSLNSSLHTQLKRNFEARYPGCTPQDLKRTSLEDRQVGKDYFYDLPLADKMLCLDQAWTGRKNDGLRLEFETANVNLSLVDAQIALFHSWKILAIETTCTDLSKDVKLQQALIKTSIDCLVANSRSQYQEEIFSRLCHQRADFALILTQRLIEAKCTDPGMKHLLKKSWETIRELRGTFDRELAKEDAPYYRSLLKLLFISIRAHSPNTTEVNANLDASVRMSQSAPIIPVILDVIKYVVSTGFRQIASAIHENAAGSSPEDIGLITGIFQSCLRVPGIELCQSQIVSIMAANGTARVATTLFSWSDSLAVEGDPVYGELSILFLLELSTMPLMAEQLAIDGILGHIASANITSYIRRGNVGPFAEGAGLQRCYSIWQRGILPLLLNLLDAVQASIAVEVALFLNQFAPLLDQSSKALEAPESSRTMSQAQTIFISLSMCSEVHSLALLNYILNSFPDLEVPDVKWDAPAVLENVEFWLGARAILREKIVPMGVRDSELAKQKHGTLSYGAITRLEERIVDELIGIRDILGAEP</sequence>
<evidence type="ECO:0000313" key="14">
    <source>
        <dbReference type="Proteomes" id="UP000469559"/>
    </source>
</evidence>
<comment type="similarity">
    <text evidence="8">Belongs to the Nup188 family.</text>
</comment>
<dbReference type="InterPro" id="IPR048883">
    <property type="entry name" value="Nup188_N-subdom_III"/>
</dbReference>
<dbReference type="GO" id="GO:0017056">
    <property type="term" value="F:structural constituent of nuclear pore"/>
    <property type="evidence" value="ECO:0007669"/>
    <property type="project" value="InterPro"/>
</dbReference>
<evidence type="ECO:0000256" key="6">
    <source>
        <dbReference type="ARBA" id="ARBA00023132"/>
    </source>
</evidence>
<dbReference type="GO" id="GO:0044611">
    <property type="term" value="C:nuclear pore inner ring"/>
    <property type="evidence" value="ECO:0007669"/>
    <property type="project" value="TreeGrafter"/>
</dbReference>